<keyword evidence="2 7" id="KW-0813">Transport</keyword>
<evidence type="ECO:0000313" key="10">
    <source>
        <dbReference type="Proteomes" id="UP000670947"/>
    </source>
</evidence>
<keyword evidence="6 7" id="KW-0472">Membrane</keyword>
<dbReference type="PANTHER" id="PTHR43227:SF11">
    <property type="entry name" value="BLL4140 PROTEIN"/>
    <property type="match status" value="1"/>
</dbReference>
<dbReference type="InterPro" id="IPR035906">
    <property type="entry name" value="MetI-like_sf"/>
</dbReference>
<feature type="domain" description="ABC transmembrane type-1" evidence="8">
    <location>
        <begin position="69"/>
        <end position="283"/>
    </location>
</feature>
<feature type="transmembrane region" description="Helical" evidence="7">
    <location>
        <begin position="72"/>
        <end position="93"/>
    </location>
</feature>
<evidence type="ECO:0000313" key="9">
    <source>
        <dbReference type="EMBL" id="MBO7743525.1"/>
    </source>
</evidence>
<dbReference type="CDD" id="cd06261">
    <property type="entry name" value="TM_PBP2"/>
    <property type="match status" value="1"/>
</dbReference>
<keyword evidence="5 7" id="KW-1133">Transmembrane helix</keyword>
<gene>
    <name evidence="9" type="ORF">I8J29_04920</name>
</gene>
<organism evidence="9 10">
    <name type="scientific">Paenibacillus artemisiicola</name>
    <dbReference type="NCBI Taxonomy" id="1172618"/>
    <lineage>
        <taxon>Bacteria</taxon>
        <taxon>Bacillati</taxon>
        <taxon>Bacillota</taxon>
        <taxon>Bacilli</taxon>
        <taxon>Bacillales</taxon>
        <taxon>Paenibacillaceae</taxon>
        <taxon>Paenibacillus</taxon>
    </lineage>
</organism>
<accession>A0ABS3W5F7</accession>
<reference evidence="9 10" key="1">
    <citation type="submission" date="2021-03" db="EMBL/GenBank/DDBJ databases">
        <title>Paenibacillus artemisicola MWE-103 whole genome sequence.</title>
        <authorList>
            <person name="Ham Y.J."/>
        </authorList>
    </citation>
    <scope>NUCLEOTIDE SEQUENCE [LARGE SCALE GENOMIC DNA]</scope>
    <source>
        <strain evidence="9 10">MWE-103</strain>
    </source>
</reference>
<evidence type="ECO:0000256" key="6">
    <source>
        <dbReference type="ARBA" id="ARBA00023136"/>
    </source>
</evidence>
<keyword evidence="3" id="KW-1003">Cell membrane</keyword>
<feature type="transmembrane region" description="Helical" evidence="7">
    <location>
        <begin position="262"/>
        <end position="287"/>
    </location>
</feature>
<evidence type="ECO:0000256" key="3">
    <source>
        <dbReference type="ARBA" id="ARBA00022475"/>
    </source>
</evidence>
<protein>
    <submittedName>
        <fullName evidence="9">Sugar ABC transporter permease</fullName>
    </submittedName>
</protein>
<dbReference type="PROSITE" id="PS50928">
    <property type="entry name" value="ABC_TM1"/>
    <property type="match status" value="1"/>
</dbReference>
<comment type="similarity">
    <text evidence="7">Belongs to the binding-protein-dependent transport system permease family.</text>
</comment>
<feature type="transmembrane region" description="Helical" evidence="7">
    <location>
        <begin position="12"/>
        <end position="37"/>
    </location>
</feature>
<dbReference type="Pfam" id="PF00528">
    <property type="entry name" value="BPD_transp_1"/>
    <property type="match status" value="1"/>
</dbReference>
<keyword evidence="4 7" id="KW-0812">Transmembrane</keyword>
<dbReference type="InterPro" id="IPR050809">
    <property type="entry name" value="UgpAE/MalFG_permease"/>
</dbReference>
<dbReference type="RefSeq" id="WP_208846546.1">
    <property type="nucleotide sequence ID" value="NZ_JAGGDJ010000002.1"/>
</dbReference>
<name>A0ABS3W5F7_9BACL</name>
<dbReference type="Proteomes" id="UP000670947">
    <property type="component" value="Unassembled WGS sequence"/>
</dbReference>
<proteinExistence type="inferred from homology"/>
<keyword evidence="10" id="KW-1185">Reference proteome</keyword>
<sequence length="296" mass="33329">MNFSKAQKHYLFMLIPGIVLLLTFETTPLLGSIVAFMDYSPGVPLSDQTWVGLDNFKYMFQMNDSWTIFKNTLLLATLKIVFNLVFPLIFAIMLNEVKNIVFKRWVQTIVYLPHFLSWVILSGILVEILDLNGVVNTMIGWFGVDPILFLGSNKWFPTIIVGSDVWKELGFNLVIYLAALTGINPSLNEAAEVDGATRMQRIWHVTLPGVRTTIVLLSTLAIGNVLNAGFDQVFNLYNPAVYQSGDIIDTYVYRAGLLELQYSLATAMGLLKSVLSFILIVLAYTLANKFSNYRVF</sequence>
<dbReference type="EMBL" id="JAGGDJ010000002">
    <property type="protein sequence ID" value="MBO7743525.1"/>
    <property type="molecule type" value="Genomic_DNA"/>
</dbReference>
<comment type="subcellular location">
    <subcellularLocation>
        <location evidence="1 7">Cell membrane</location>
        <topology evidence="1 7">Multi-pass membrane protein</topology>
    </subcellularLocation>
</comment>
<evidence type="ECO:0000256" key="4">
    <source>
        <dbReference type="ARBA" id="ARBA00022692"/>
    </source>
</evidence>
<evidence type="ECO:0000256" key="7">
    <source>
        <dbReference type="RuleBase" id="RU363032"/>
    </source>
</evidence>
<comment type="caution">
    <text evidence="9">The sequence shown here is derived from an EMBL/GenBank/DDBJ whole genome shotgun (WGS) entry which is preliminary data.</text>
</comment>
<dbReference type="SUPFAM" id="SSF161098">
    <property type="entry name" value="MetI-like"/>
    <property type="match status" value="1"/>
</dbReference>
<dbReference type="InterPro" id="IPR000515">
    <property type="entry name" value="MetI-like"/>
</dbReference>
<evidence type="ECO:0000256" key="1">
    <source>
        <dbReference type="ARBA" id="ARBA00004651"/>
    </source>
</evidence>
<evidence type="ECO:0000256" key="2">
    <source>
        <dbReference type="ARBA" id="ARBA00022448"/>
    </source>
</evidence>
<evidence type="ECO:0000256" key="5">
    <source>
        <dbReference type="ARBA" id="ARBA00022989"/>
    </source>
</evidence>
<dbReference type="Gene3D" id="1.10.3720.10">
    <property type="entry name" value="MetI-like"/>
    <property type="match status" value="1"/>
</dbReference>
<dbReference type="PANTHER" id="PTHR43227">
    <property type="entry name" value="BLL4140 PROTEIN"/>
    <property type="match status" value="1"/>
</dbReference>
<evidence type="ECO:0000259" key="8">
    <source>
        <dbReference type="PROSITE" id="PS50928"/>
    </source>
</evidence>